<proteinExistence type="inferred from homology"/>
<dbReference type="CDD" id="cd05254">
    <property type="entry name" value="dTDP_HR_like_SDR_e"/>
    <property type="match status" value="1"/>
</dbReference>
<dbReference type="EMBL" id="DQFB01000003">
    <property type="protein sequence ID" value="HCQ40243.1"/>
    <property type="molecule type" value="Genomic_DNA"/>
</dbReference>
<evidence type="ECO:0000259" key="3">
    <source>
        <dbReference type="Pfam" id="PF04321"/>
    </source>
</evidence>
<dbReference type="InterPro" id="IPR029903">
    <property type="entry name" value="RmlD-like-bd"/>
</dbReference>
<dbReference type="InterPro" id="IPR036291">
    <property type="entry name" value="NAD(P)-bd_dom_sf"/>
</dbReference>
<evidence type="ECO:0000256" key="2">
    <source>
        <dbReference type="RuleBase" id="RU364082"/>
    </source>
</evidence>
<comment type="pathway">
    <text evidence="2">Carbohydrate biosynthesis; dTDP-L-rhamnose biosynthesis.</text>
</comment>
<dbReference type="EC" id="1.1.1.133" evidence="2"/>
<evidence type="ECO:0000313" key="4">
    <source>
        <dbReference type="EMBL" id="HCQ40243.1"/>
    </source>
</evidence>
<sequence>MRILVTGAGGLVGTHYINYSQRTHNFICPDETEMDITNPVQVENYISETSPKCIINFAAYTDTKNAETQRNDKDGTVWKTNVGGVNNLAKICKKKGIFLIQISTDLIFPGKSSPAEMYYENENYSSDYKKISWYGITKLEGETALIKSNGDSTIVRIAYPFAGPAHTKKDVLHTIFHLYNTNSLYPMFADNTITPTYINDLSESLDKIIEGHRTGVFHVASHKPVSHFDFAGYLLEKSGRDVSILKPGSLKEFSQKSGIPRPLYINLNTEYTENTLNVKFGTWKENIDDALTKLSF</sequence>
<dbReference type="PANTHER" id="PTHR10491">
    <property type="entry name" value="DTDP-4-DEHYDRORHAMNOSE REDUCTASE"/>
    <property type="match status" value="1"/>
</dbReference>
<gene>
    <name evidence="4" type="ORF">DIU24_00860</name>
</gene>
<comment type="function">
    <text evidence="2">Catalyzes the reduction of dTDP-6-deoxy-L-lyxo-4-hexulose to yield dTDP-L-rhamnose.</text>
</comment>
<keyword evidence="2" id="KW-0521">NADP</keyword>
<dbReference type="Gene3D" id="3.40.50.720">
    <property type="entry name" value="NAD(P)-binding Rossmann-like Domain"/>
    <property type="match status" value="1"/>
</dbReference>
<dbReference type="Pfam" id="PF04321">
    <property type="entry name" value="RmlD_sub_bind"/>
    <property type="match status" value="1"/>
</dbReference>
<dbReference type="Proteomes" id="UP000262056">
    <property type="component" value="Unassembled WGS sequence"/>
</dbReference>
<name>A0A656PLL3_UNCKA</name>
<dbReference type="AlphaFoldDB" id="A0A656PLL3"/>
<dbReference type="GO" id="GO:0019305">
    <property type="term" value="P:dTDP-rhamnose biosynthetic process"/>
    <property type="evidence" value="ECO:0007669"/>
    <property type="project" value="UniProtKB-UniPathway"/>
</dbReference>
<accession>A0A656PLL3</accession>
<protein>
    <recommendedName>
        <fullName evidence="2">dTDP-4-dehydrorhamnose reductase</fullName>
        <ecNumber evidence="2">1.1.1.133</ecNumber>
    </recommendedName>
</protein>
<organism evidence="4 5">
    <name type="scientific">candidate division WWE3 bacterium</name>
    <dbReference type="NCBI Taxonomy" id="2053526"/>
    <lineage>
        <taxon>Bacteria</taxon>
        <taxon>Katanobacteria</taxon>
    </lineage>
</organism>
<comment type="caution">
    <text evidence="4">The sequence shown here is derived from an EMBL/GenBank/DDBJ whole genome shotgun (WGS) entry which is preliminary data.</text>
</comment>
<feature type="domain" description="RmlD-like substrate binding" evidence="3">
    <location>
        <begin position="1"/>
        <end position="294"/>
    </location>
</feature>
<keyword evidence="2" id="KW-0560">Oxidoreductase</keyword>
<dbReference type="InterPro" id="IPR005913">
    <property type="entry name" value="dTDP_dehydrorham_reduct"/>
</dbReference>
<dbReference type="Gene3D" id="3.90.25.10">
    <property type="entry name" value="UDP-galactose 4-epimerase, domain 1"/>
    <property type="match status" value="1"/>
</dbReference>
<dbReference type="SUPFAM" id="SSF51735">
    <property type="entry name" value="NAD(P)-binding Rossmann-fold domains"/>
    <property type="match status" value="1"/>
</dbReference>
<dbReference type="GO" id="GO:0008831">
    <property type="term" value="F:dTDP-4-dehydrorhamnose reductase activity"/>
    <property type="evidence" value="ECO:0007669"/>
    <property type="project" value="UniProtKB-EC"/>
</dbReference>
<dbReference type="UniPathway" id="UPA00124"/>
<dbReference type="PANTHER" id="PTHR10491:SF4">
    <property type="entry name" value="METHIONINE ADENOSYLTRANSFERASE 2 SUBUNIT BETA"/>
    <property type="match status" value="1"/>
</dbReference>
<evidence type="ECO:0000256" key="1">
    <source>
        <dbReference type="ARBA" id="ARBA00010944"/>
    </source>
</evidence>
<evidence type="ECO:0000313" key="5">
    <source>
        <dbReference type="Proteomes" id="UP000262056"/>
    </source>
</evidence>
<comment type="similarity">
    <text evidence="1 2">Belongs to the dTDP-4-dehydrorhamnose reductase family.</text>
</comment>
<reference evidence="4 5" key="1">
    <citation type="journal article" date="2018" name="Nat. Biotechnol.">
        <title>A standardized bacterial taxonomy based on genome phylogeny substantially revises the tree of life.</title>
        <authorList>
            <person name="Parks D.H."/>
            <person name="Chuvochina M."/>
            <person name="Waite D.W."/>
            <person name="Rinke C."/>
            <person name="Skarshewski A."/>
            <person name="Chaumeil P.A."/>
            <person name="Hugenholtz P."/>
        </authorList>
    </citation>
    <scope>NUCLEOTIDE SEQUENCE [LARGE SCALE GENOMIC DNA]</scope>
    <source>
        <strain evidence="4">UBA12021</strain>
    </source>
</reference>